<reference evidence="5 6" key="1">
    <citation type="submission" date="2016-10" db="EMBL/GenBank/DDBJ databases">
        <authorList>
            <person name="de Groot N.N."/>
        </authorList>
    </citation>
    <scope>NUCLEOTIDE SEQUENCE [LARGE SCALE GENOMIC DNA]</scope>
    <source>
        <strain evidence="5 6">DSM 16981</strain>
    </source>
</reference>
<evidence type="ECO:0000256" key="2">
    <source>
        <dbReference type="ARBA" id="ARBA00051150"/>
    </source>
</evidence>
<name>A0A1G9SKV7_9FIRM</name>
<dbReference type="RefSeq" id="WP_091648274.1">
    <property type="nucleotide sequence ID" value="NZ_FNHQ01000005.1"/>
</dbReference>
<dbReference type="InterPro" id="IPR040442">
    <property type="entry name" value="Pyrv_kinase-like_dom_sf"/>
</dbReference>
<dbReference type="InterPro" id="IPR015813">
    <property type="entry name" value="Pyrv/PenolPyrv_kinase-like_dom"/>
</dbReference>
<gene>
    <name evidence="5" type="ORF">SAMN05660299_00758</name>
</gene>
<evidence type="ECO:0000256" key="4">
    <source>
        <dbReference type="ARBA" id="ARBA00073849"/>
    </source>
</evidence>
<dbReference type="InterPro" id="IPR039556">
    <property type="entry name" value="ICL/PEPM"/>
</dbReference>
<dbReference type="Proteomes" id="UP000199309">
    <property type="component" value="Unassembled WGS sequence"/>
</dbReference>
<sequence>MSQAKKLRKMLAEPGIIRAPGAYDAWSARLIEKAGFPAVYMTGYGLSASLIGRPDIGLLSLTEMAGEGKNIAAAVDIPVIADADNGYGGLLNVVRTVQEYERAGLAAIQLEDQVTPKRCGHMEGKQIIPKEEMAAKIRAACYARKDPDTVLIARTDARAVIDFDEALARAALYAEAGADVIFVEAPQSVEELQTIANTIHKPLLANMVEHGKTPMLTGKELETIGFKIVIYPVTALYTVTQAMMTMLKKVKQDDTSKHDTEHMVEFPDFNELIGLPAIRELERSFMK</sequence>
<dbReference type="CDD" id="cd00377">
    <property type="entry name" value="ICL_PEPM"/>
    <property type="match status" value="1"/>
</dbReference>
<evidence type="ECO:0000256" key="3">
    <source>
        <dbReference type="ARBA" id="ARBA00058526"/>
    </source>
</evidence>
<dbReference type="OrthoDB" id="8629576at2"/>
<dbReference type="FunFam" id="3.20.20.60:FF:000009">
    <property type="entry name" value="2-methylisocitrate lyase"/>
    <property type="match status" value="1"/>
</dbReference>
<dbReference type="InterPro" id="IPR018523">
    <property type="entry name" value="Isocitrate_lyase_ph_CS"/>
</dbReference>
<dbReference type="Gene3D" id="3.20.20.60">
    <property type="entry name" value="Phosphoenolpyruvate-binding domains"/>
    <property type="match status" value="1"/>
</dbReference>
<dbReference type="AlphaFoldDB" id="A0A1G9SKV7"/>
<dbReference type="GO" id="GO:0046421">
    <property type="term" value="F:methylisocitrate lyase activity"/>
    <property type="evidence" value="ECO:0007669"/>
    <property type="project" value="UniProtKB-ARBA"/>
</dbReference>
<protein>
    <recommendedName>
        <fullName evidence="4">2-methylisocitrate lyase</fullName>
    </recommendedName>
</protein>
<dbReference type="STRING" id="349095.SAMN05660299_00758"/>
<evidence type="ECO:0000313" key="5">
    <source>
        <dbReference type="EMBL" id="SDM36052.1"/>
    </source>
</evidence>
<evidence type="ECO:0000313" key="6">
    <source>
        <dbReference type="Proteomes" id="UP000199309"/>
    </source>
</evidence>
<accession>A0A1G9SKV7</accession>
<dbReference type="Pfam" id="PF13714">
    <property type="entry name" value="PEP_mutase"/>
    <property type="match status" value="1"/>
</dbReference>
<evidence type="ECO:0000256" key="1">
    <source>
        <dbReference type="ARBA" id="ARBA00009282"/>
    </source>
</evidence>
<organism evidence="5 6">
    <name type="scientific">Megasphaera paucivorans</name>
    <dbReference type="NCBI Taxonomy" id="349095"/>
    <lineage>
        <taxon>Bacteria</taxon>
        <taxon>Bacillati</taxon>
        <taxon>Bacillota</taxon>
        <taxon>Negativicutes</taxon>
        <taxon>Veillonellales</taxon>
        <taxon>Veillonellaceae</taxon>
        <taxon>Megasphaera</taxon>
    </lineage>
</organism>
<dbReference type="SUPFAM" id="SSF51621">
    <property type="entry name" value="Phosphoenolpyruvate/pyruvate domain"/>
    <property type="match status" value="1"/>
</dbReference>
<comment type="similarity">
    <text evidence="1">Belongs to the isocitrate lyase/PEP mutase superfamily. Methylisocitrate lyase family.</text>
</comment>
<comment type="function">
    <text evidence="3">Involved in the methylcitric acid cycle. Catalyzes the cleavage of 2-methylisocitrate to yield pyruvate and succinate.</text>
</comment>
<keyword evidence="5" id="KW-0456">Lyase</keyword>
<dbReference type="PROSITE" id="PS00161">
    <property type="entry name" value="ISOCITRATE_LYASE"/>
    <property type="match status" value="1"/>
</dbReference>
<keyword evidence="6" id="KW-1185">Reference proteome</keyword>
<dbReference type="PANTHER" id="PTHR42905">
    <property type="entry name" value="PHOSPHOENOLPYRUVATE CARBOXYLASE"/>
    <property type="match status" value="1"/>
</dbReference>
<comment type="catalytic activity">
    <reaction evidence="2">
        <text>3-hydroxybutane-1,2,3-tricarboxylate = pyruvate + succinate</text>
        <dbReference type="Rhea" id="RHEA:57504"/>
        <dbReference type="ChEBI" id="CHEBI:15361"/>
        <dbReference type="ChEBI" id="CHEBI:30031"/>
        <dbReference type="ChEBI" id="CHEBI:141790"/>
    </reaction>
</comment>
<proteinExistence type="inferred from homology"/>
<dbReference type="EMBL" id="FNHQ01000005">
    <property type="protein sequence ID" value="SDM36052.1"/>
    <property type="molecule type" value="Genomic_DNA"/>
</dbReference>
<dbReference type="PANTHER" id="PTHR42905:SF5">
    <property type="entry name" value="CARBOXYVINYL-CARBOXYPHOSPHONATE PHOSPHORYLMUTASE, CHLOROPLASTIC"/>
    <property type="match status" value="1"/>
</dbReference>